<keyword evidence="2" id="KW-0560">Oxidoreductase</keyword>
<evidence type="ECO:0000256" key="1">
    <source>
        <dbReference type="ARBA" id="ARBA00006484"/>
    </source>
</evidence>
<dbReference type="Pfam" id="PF00106">
    <property type="entry name" value="adh_short"/>
    <property type="match status" value="1"/>
</dbReference>
<dbReference type="Proteomes" id="UP001501594">
    <property type="component" value="Unassembled WGS sequence"/>
</dbReference>
<proteinExistence type="inferred from homology"/>
<dbReference type="PANTHER" id="PTHR44196">
    <property type="entry name" value="DEHYDROGENASE/REDUCTASE SDR FAMILY MEMBER 7B"/>
    <property type="match status" value="1"/>
</dbReference>
<dbReference type="SUPFAM" id="SSF51735">
    <property type="entry name" value="NAD(P)-binding Rossmann-fold domains"/>
    <property type="match status" value="1"/>
</dbReference>
<gene>
    <name evidence="4" type="ORF">GCM10022256_19910</name>
</gene>
<accession>A0ABP8E2W9</accession>
<dbReference type="InterPro" id="IPR036291">
    <property type="entry name" value="NAD(P)-bd_dom_sf"/>
</dbReference>
<comment type="caution">
    <text evidence="4">The sequence shown here is derived from an EMBL/GenBank/DDBJ whole genome shotgun (WGS) entry which is preliminary data.</text>
</comment>
<dbReference type="RefSeq" id="WP_344795550.1">
    <property type="nucleotide sequence ID" value="NZ_BAABAU010000001.1"/>
</dbReference>
<protein>
    <submittedName>
        <fullName evidence="4">SDR family oxidoreductase</fullName>
    </submittedName>
</protein>
<organism evidence="4 5">
    <name type="scientific">Frondihabitans peucedani</name>
    <dbReference type="NCBI Taxonomy" id="598626"/>
    <lineage>
        <taxon>Bacteria</taxon>
        <taxon>Bacillati</taxon>
        <taxon>Actinomycetota</taxon>
        <taxon>Actinomycetes</taxon>
        <taxon>Micrococcales</taxon>
        <taxon>Microbacteriaceae</taxon>
        <taxon>Frondihabitans</taxon>
    </lineage>
</organism>
<dbReference type="PANTHER" id="PTHR44196:SF2">
    <property type="entry name" value="SHORT-CHAIN DEHYDROGENASE-RELATED"/>
    <property type="match status" value="1"/>
</dbReference>
<reference evidence="5" key="1">
    <citation type="journal article" date="2019" name="Int. J. Syst. Evol. Microbiol.">
        <title>The Global Catalogue of Microorganisms (GCM) 10K type strain sequencing project: providing services to taxonomists for standard genome sequencing and annotation.</title>
        <authorList>
            <consortium name="The Broad Institute Genomics Platform"/>
            <consortium name="The Broad Institute Genome Sequencing Center for Infectious Disease"/>
            <person name="Wu L."/>
            <person name="Ma J."/>
        </authorList>
    </citation>
    <scope>NUCLEOTIDE SEQUENCE [LARGE SCALE GENOMIC DNA]</scope>
    <source>
        <strain evidence="5">JCM 17442</strain>
    </source>
</reference>
<evidence type="ECO:0000313" key="5">
    <source>
        <dbReference type="Proteomes" id="UP001501594"/>
    </source>
</evidence>
<evidence type="ECO:0000256" key="3">
    <source>
        <dbReference type="RuleBase" id="RU000363"/>
    </source>
</evidence>
<dbReference type="PIRSF" id="PIRSF000126">
    <property type="entry name" value="11-beta-HSD1"/>
    <property type="match status" value="1"/>
</dbReference>
<keyword evidence="5" id="KW-1185">Reference proteome</keyword>
<dbReference type="PRINTS" id="PR00080">
    <property type="entry name" value="SDRFAMILY"/>
</dbReference>
<dbReference type="Gene3D" id="3.40.50.720">
    <property type="entry name" value="NAD(P)-binding Rossmann-like Domain"/>
    <property type="match status" value="1"/>
</dbReference>
<dbReference type="InterPro" id="IPR002347">
    <property type="entry name" value="SDR_fam"/>
</dbReference>
<evidence type="ECO:0000313" key="4">
    <source>
        <dbReference type="EMBL" id="GAA4266379.1"/>
    </source>
</evidence>
<dbReference type="EMBL" id="BAABAU010000001">
    <property type="protein sequence ID" value="GAA4266379.1"/>
    <property type="molecule type" value="Genomic_DNA"/>
</dbReference>
<dbReference type="PRINTS" id="PR00081">
    <property type="entry name" value="GDHRDH"/>
</dbReference>
<dbReference type="CDD" id="cd05233">
    <property type="entry name" value="SDR_c"/>
    <property type="match status" value="1"/>
</dbReference>
<evidence type="ECO:0000256" key="2">
    <source>
        <dbReference type="ARBA" id="ARBA00023002"/>
    </source>
</evidence>
<comment type="similarity">
    <text evidence="1 3">Belongs to the short-chain dehydrogenases/reductases (SDR) family.</text>
</comment>
<sequence>MNRRTALITGASTGIGADFARRLGADGLDLVLVARSHDKLEALAADIRRDARVSVTVLPRDLAAPDAPRDLVAECERLGIEVDFLLNNAGFGTHGSVADADPERLAEEIRLNCGVLTELSQRLLPGMIARRRGSIVNVASNAAFQPLPLMAVYGATKSYVLSFTEALWHETRGTGVRVLALCPGPTDTAFFDIAGEDFARSKRTTQQLIDTAKRALARNQPSVVDGVSNALVARLAVPLLPKRVALWAAAKTVGPR</sequence>
<name>A0ABP8E2W9_9MICO</name>